<name>A0A401TXW9_CHIPU</name>
<comment type="caution">
    <text evidence="1">The sequence shown here is derived from an EMBL/GenBank/DDBJ whole genome shotgun (WGS) entry which is preliminary data.</text>
</comment>
<gene>
    <name evidence="1" type="ORF">chiPu_0031809</name>
</gene>
<protein>
    <submittedName>
        <fullName evidence="1">Uncharacterized protein</fullName>
    </submittedName>
</protein>
<feature type="non-terminal residue" evidence="1">
    <location>
        <position position="1"/>
    </location>
</feature>
<dbReference type="AlphaFoldDB" id="A0A401TXW9"/>
<evidence type="ECO:0000313" key="2">
    <source>
        <dbReference type="Proteomes" id="UP000287033"/>
    </source>
</evidence>
<feature type="non-terminal residue" evidence="1">
    <location>
        <position position="208"/>
    </location>
</feature>
<dbReference type="EMBL" id="BEZZ01219683">
    <property type="protein sequence ID" value="GCC47485.1"/>
    <property type="molecule type" value="Genomic_DNA"/>
</dbReference>
<keyword evidence="2" id="KW-1185">Reference proteome</keyword>
<accession>A0A401TXW9</accession>
<reference evidence="1 2" key="1">
    <citation type="journal article" date="2018" name="Nat. Ecol. Evol.">
        <title>Shark genomes provide insights into elasmobranch evolution and the origin of vertebrates.</title>
        <authorList>
            <person name="Hara Y"/>
            <person name="Yamaguchi K"/>
            <person name="Onimaru K"/>
            <person name="Kadota M"/>
            <person name="Koyanagi M"/>
            <person name="Keeley SD"/>
            <person name="Tatsumi K"/>
            <person name="Tanaka K"/>
            <person name="Motone F"/>
            <person name="Kageyama Y"/>
            <person name="Nozu R"/>
            <person name="Adachi N"/>
            <person name="Nishimura O"/>
            <person name="Nakagawa R"/>
            <person name="Tanegashima C"/>
            <person name="Kiyatake I"/>
            <person name="Matsumoto R"/>
            <person name="Murakumo K"/>
            <person name="Nishida K"/>
            <person name="Terakita A"/>
            <person name="Kuratani S"/>
            <person name="Sato K"/>
            <person name="Hyodo S Kuraku.S."/>
        </authorList>
    </citation>
    <scope>NUCLEOTIDE SEQUENCE [LARGE SCALE GENOMIC DNA]</scope>
</reference>
<evidence type="ECO:0000313" key="1">
    <source>
        <dbReference type="EMBL" id="GCC47485.1"/>
    </source>
</evidence>
<organism evidence="1 2">
    <name type="scientific">Chiloscyllium punctatum</name>
    <name type="common">Brownbanded bambooshark</name>
    <name type="synonym">Hemiscyllium punctatum</name>
    <dbReference type="NCBI Taxonomy" id="137246"/>
    <lineage>
        <taxon>Eukaryota</taxon>
        <taxon>Metazoa</taxon>
        <taxon>Chordata</taxon>
        <taxon>Craniata</taxon>
        <taxon>Vertebrata</taxon>
        <taxon>Chondrichthyes</taxon>
        <taxon>Elasmobranchii</taxon>
        <taxon>Galeomorphii</taxon>
        <taxon>Galeoidea</taxon>
        <taxon>Orectolobiformes</taxon>
        <taxon>Hemiscylliidae</taxon>
        <taxon>Chiloscyllium</taxon>
    </lineage>
</organism>
<dbReference type="Proteomes" id="UP000287033">
    <property type="component" value="Unassembled WGS sequence"/>
</dbReference>
<proteinExistence type="predicted"/>
<sequence length="208" mass="22456">VLDLVDQCPGATDQYAGVGRIDWPMPESSAIELRVDLACQGIASGRDRGHHVEITLITDIAARDGLGRKGKAVASELAKRIVDRLGGTRQIHIGLAIVCELSRQRARLKRISKHDAVVGVAVGQTQHRQQGGPQVRVVREDVGCLAAVRDPRPSHAEPAAAENLRDVAAYPRRVGIDRNAGRRLRTVGAAAGRPDDVIGVCEHDDMRR</sequence>